<dbReference type="SUPFAM" id="SSF46689">
    <property type="entry name" value="Homeodomain-like"/>
    <property type="match status" value="1"/>
</dbReference>
<dbReference type="GO" id="GO:0005634">
    <property type="term" value="C:nucleus"/>
    <property type="evidence" value="ECO:0007669"/>
    <property type="project" value="TreeGrafter"/>
</dbReference>
<evidence type="ECO:0000313" key="4">
    <source>
        <dbReference type="Proteomes" id="UP001295444"/>
    </source>
</evidence>
<dbReference type="Pfam" id="PF03221">
    <property type="entry name" value="HTH_Tnp_Tc5"/>
    <property type="match status" value="1"/>
</dbReference>
<dbReference type="EMBL" id="OW240912">
    <property type="protein sequence ID" value="CAH2224412.1"/>
    <property type="molecule type" value="Genomic_DNA"/>
</dbReference>
<proteinExistence type="predicted"/>
<dbReference type="InterPro" id="IPR006600">
    <property type="entry name" value="HTH_CenpB_DNA-bd_dom"/>
</dbReference>
<keyword evidence="1" id="KW-0238">DNA-binding</keyword>
<accession>A0AAD1R6Q7</accession>
<dbReference type="AlphaFoldDB" id="A0AAD1R6Q7"/>
<evidence type="ECO:0000259" key="2">
    <source>
        <dbReference type="Pfam" id="PF03221"/>
    </source>
</evidence>
<reference evidence="3" key="1">
    <citation type="submission" date="2022-03" db="EMBL/GenBank/DDBJ databases">
        <authorList>
            <person name="Alioto T."/>
            <person name="Alioto T."/>
            <person name="Gomez Garrido J."/>
        </authorList>
    </citation>
    <scope>NUCLEOTIDE SEQUENCE</scope>
</reference>
<dbReference type="PANTHER" id="PTHR19303:SF27">
    <property type="entry name" value="HTH CENPB-TYPE DOMAIN-CONTAINING PROTEIN"/>
    <property type="match status" value="1"/>
</dbReference>
<evidence type="ECO:0000313" key="3">
    <source>
        <dbReference type="EMBL" id="CAH2224412.1"/>
    </source>
</evidence>
<protein>
    <submittedName>
        <fullName evidence="3">Tigger transposable element-derived 1-like</fullName>
    </submittedName>
</protein>
<feature type="domain" description="HTH CENPB-type" evidence="2">
    <location>
        <begin position="26"/>
        <end position="61"/>
    </location>
</feature>
<organism evidence="3 4">
    <name type="scientific">Pelobates cultripes</name>
    <name type="common">Western spadefoot toad</name>
    <dbReference type="NCBI Taxonomy" id="61616"/>
    <lineage>
        <taxon>Eukaryota</taxon>
        <taxon>Metazoa</taxon>
        <taxon>Chordata</taxon>
        <taxon>Craniata</taxon>
        <taxon>Vertebrata</taxon>
        <taxon>Euteleostomi</taxon>
        <taxon>Amphibia</taxon>
        <taxon>Batrachia</taxon>
        <taxon>Anura</taxon>
        <taxon>Pelobatoidea</taxon>
        <taxon>Pelobatidae</taxon>
        <taxon>Pelobates</taxon>
    </lineage>
</organism>
<dbReference type="InterPro" id="IPR050863">
    <property type="entry name" value="CenT-Element_Derived"/>
</dbReference>
<dbReference type="GO" id="GO:0003677">
    <property type="term" value="F:DNA binding"/>
    <property type="evidence" value="ECO:0007669"/>
    <property type="project" value="UniProtKB-KW"/>
</dbReference>
<dbReference type="PANTHER" id="PTHR19303">
    <property type="entry name" value="TRANSPOSON"/>
    <property type="match status" value="1"/>
</dbReference>
<evidence type="ECO:0000256" key="1">
    <source>
        <dbReference type="ARBA" id="ARBA00023125"/>
    </source>
</evidence>
<dbReference type="Proteomes" id="UP001295444">
    <property type="component" value="Chromosome 01"/>
</dbReference>
<dbReference type="InterPro" id="IPR009057">
    <property type="entry name" value="Homeodomain-like_sf"/>
</dbReference>
<sequence>MKEKITGRGVAKRVTRVFKQWPPVLEEVEKLLLLWIEENHRAGYTVTEEIICKKAKALHADLLDQRAEIVVRHGEAVSSDVAAAEFLEVMVSECYLPQRVFNCNETGLFWKRMPKCTFVMEEETSLPDHKLMKDLLILLFCANAMLLMDNAPVHTTGLEEDLLEDFNLISHVPST</sequence>
<keyword evidence="4" id="KW-1185">Reference proteome</keyword>
<gene>
    <name evidence="3" type="ORF">PECUL_23A049665</name>
</gene>
<dbReference type="Gene3D" id="1.10.10.60">
    <property type="entry name" value="Homeodomain-like"/>
    <property type="match status" value="1"/>
</dbReference>
<name>A0AAD1R6Q7_PELCU</name>